<organism evidence="1 2">
    <name type="scientific">Cherax quadricarinatus</name>
    <name type="common">Australian red claw crayfish</name>
    <dbReference type="NCBI Taxonomy" id="27406"/>
    <lineage>
        <taxon>Eukaryota</taxon>
        <taxon>Metazoa</taxon>
        <taxon>Ecdysozoa</taxon>
        <taxon>Arthropoda</taxon>
        <taxon>Crustacea</taxon>
        <taxon>Multicrustacea</taxon>
        <taxon>Malacostraca</taxon>
        <taxon>Eumalacostraca</taxon>
        <taxon>Eucarida</taxon>
        <taxon>Decapoda</taxon>
        <taxon>Pleocyemata</taxon>
        <taxon>Astacidea</taxon>
        <taxon>Parastacoidea</taxon>
        <taxon>Parastacidae</taxon>
        <taxon>Cherax</taxon>
    </lineage>
</organism>
<dbReference type="PANTHER" id="PTHR10285">
    <property type="entry name" value="URIDINE KINASE"/>
    <property type="match status" value="1"/>
</dbReference>
<dbReference type="Proteomes" id="UP001445076">
    <property type="component" value="Unassembled WGS sequence"/>
</dbReference>
<dbReference type="PRINTS" id="PR00988">
    <property type="entry name" value="URIDINKINASE"/>
</dbReference>
<dbReference type="InterPro" id="IPR027417">
    <property type="entry name" value="P-loop_NTPase"/>
</dbReference>
<name>A0AAW0X7W8_CHEQU</name>
<gene>
    <name evidence="1" type="ORF">OTU49_005259</name>
</gene>
<evidence type="ECO:0008006" key="3">
    <source>
        <dbReference type="Google" id="ProtNLM"/>
    </source>
</evidence>
<dbReference type="Gene3D" id="3.40.50.300">
    <property type="entry name" value="P-loop containing nucleotide triphosphate hydrolases"/>
    <property type="match status" value="1"/>
</dbReference>
<evidence type="ECO:0000313" key="2">
    <source>
        <dbReference type="Proteomes" id="UP001445076"/>
    </source>
</evidence>
<reference evidence="1" key="2">
    <citation type="submission" date="2024-01" db="EMBL/GenBank/DDBJ databases">
        <authorList>
            <person name="He J."/>
            <person name="Wang M."/>
            <person name="Zheng J."/>
            <person name="Liu Z."/>
        </authorList>
    </citation>
    <scope>NUCLEOTIDE SEQUENCE</scope>
    <source>
        <strain evidence="1">ZL_2023a</strain>
        <tissue evidence="1">Muscle</tissue>
    </source>
</reference>
<proteinExistence type="predicted"/>
<dbReference type="AlphaFoldDB" id="A0AAW0X7W8"/>
<reference evidence="1 2" key="1">
    <citation type="journal article" date="2024" name="BMC Genomics">
        <title>Genome assembly of redclaw crayfish (Cherax quadricarinatus) provides insights into its immune adaptation and hypoxia tolerance.</title>
        <authorList>
            <person name="Liu Z."/>
            <person name="Zheng J."/>
            <person name="Li H."/>
            <person name="Fang K."/>
            <person name="Wang S."/>
            <person name="He J."/>
            <person name="Zhou D."/>
            <person name="Weng S."/>
            <person name="Chi M."/>
            <person name="Gu Z."/>
            <person name="He J."/>
            <person name="Li F."/>
            <person name="Wang M."/>
        </authorList>
    </citation>
    <scope>NUCLEOTIDE SEQUENCE [LARGE SCALE GENOMIC DNA]</scope>
    <source>
        <strain evidence="1">ZL_2023a</strain>
    </source>
</reference>
<keyword evidence="2" id="KW-1185">Reference proteome</keyword>
<accession>A0AAW0X7W8</accession>
<protein>
    <recommendedName>
        <fullName evidence="3">Nicotinamide riboside kinase 1</fullName>
    </recommendedName>
</protein>
<dbReference type="SUPFAM" id="SSF52540">
    <property type="entry name" value="P-loop containing nucleoside triphosphate hydrolases"/>
    <property type="match status" value="1"/>
</dbReference>
<comment type="caution">
    <text evidence="1">The sequence shown here is derived from an EMBL/GenBank/DDBJ whole genome shotgun (WGS) entry which is preliminary data.</text>
</comment>
<evidence type="ECO:0000313" key="1">
    <source>
        <dbReference type="EMBL" id="KAK8735672.1"/>
    </source>
</evidence>
<sequence>MSRWLIVGISGATNSGKSTLAKKLLEILPETTRLICQDDYFYPVDSAHHIPSPGGLNNHNWEVLSSLDMNKMIKDITETINSIPELPVKDPVSTSVTVSLSSCLNGSVGSLPILLLEGFLLFGHSKLAEMCDLRYFLKLSREQCWQRRSCRIYDPPDPLGYFEQCVWPMHELHLKYVKEHVPDLIFLNGKEDHSSVVYKEILEASRTLSCKPNGHLLH</sequence>
<dbReference type="EMBL" id="JARKIK010000046">
    <property type="protein sequence ID" value="KAK8735672.1"/>
    <property type="molecule type" value="Genomic_DNA"/>
</dbReference>
<dbReference type="EMBL" id="JARKIK010000046">
    <property type="protein sequence ID" value="KAK8735670.1"/>
    <property type="molecule type" value="Genomic_DNA"/>
</dbReference>